<protein>
    <submittedName>
        <fullName evidence="2">Ovule protein</fullName>
    </submittedName>
</protein>
<name>A0A0M3IT03_ASCLU</name>
<proteinExistence type="predicted"/>
<sequence>MRQKLQTTNKESICTSHDSVLSVTRHSADDYNSSSYLLFHIAANKLMVSVI</sequence>
<dbReference type="Proteomes" id="UP000036681">
    <property type="component" value="Unplaced"/>
</dbReference>
<evidence type="ECO:0000313" key="2">
    <source>
        <dbReference type="WBParaSite" id="ALUE_0002188101-mRNA-1"/>
    </source>
</evidence>
<accession>A0A0M3IT03</accession>
<evidence type="ECO:0000313" key="1">
    <source>
        <dbReference type="Proteomes" id="UP000036681"/>
    </source>
</evidence>
<dbReference type="AlphaFoldDB" id="A0A0M3IT03"/>
<organism evidence="1 2">
    <name type="scientific">Ascaris lumbricoides</name>
    <name type="common">Giant roundworm</name>
    <dbReference type="NCBI Taxonomy" id="6252"/>
    <lineage>
        <taxon>Eukaryota</taxon>
        <taxon>Metazoa</taxon>
        <taxon>Ecdysozoa</taxon>
        <taxon>Nematoda</taxon>
        <taxon>Chromadorea</taxon>
        <taxon>Rhabditida</taxon>
        <taxon>Spirurina</taxon>
        <taxon>Ascaridomorpha</taxon>
        <taxon>Ascaridoidea</taxon>
        <taxon>Ascarididae</taxon>
        <taxon>Ascaris</taxon>
    </lineage>
</organism>
<keyword evidence="1" id="KW-1185">Reference proteome</keyword>
<dbReference type="WBParaSite" id="ALUE_0002188101-mRNA-1">
    <property type="protein sequence ID" value="ALUE_0002188101-mRNA-1"/>
    <property type="gene ID" value="ALUE_0002188101"/>
</dbReference>
<reference evidence="2" key="1">
    <citation type="submission" date="2017-02" db="UniProtKB">
        <authorList>
            <consortium name="WormBaseParasite"/>
        </authorList>
    </citation>
    <scope>IDENTIFICATION</scope>
</reference>